<dbReference type="InterPro" id="IPR032466">
    <property type="entry name" value="Metal_Hydrolase"/>
</dbReference>
<dbReference type="SUPFAM" id="SSF51338">
    <property type="entry name" value="Composite domain of metallo-dependent hydrolases"/>
    <property type="match status" value="1"/>
</dbReference>
<protein>
    <submittedName>
        <fullName evidence="2">Amidohydrolase</fullName>
    </submittedName>
</protein>
<sequence length="525" mass="54450">MAETLLLRDARTASGADPVDVLLADGVVAAVGPDTVAAGARPGAREIALDGRWLLPGLWDEHVHFTQWALSRRRIDVSAAHTAGGAAALVAAHLGEHGAEVPPHPEHPLVGYGFRDGLWPDQPSVELLDRAAGALPVVLVSADLHCLWLNSAALGLYRSEVGDAPGGTDGTGLLVEDHAFAVTGRLAEVPDELVDQWAADAAAAAAARGVVGVVDLEMAWNAEIWGRRVAGGMRSLRVDTGIYPQHLDRALAEGLRTGDPVPGGAGLVTVGPLKILIDGSLNTRTACCAEPYPDGSTGLLTVQPDELLDVLRRAVGGGLVPAVHAIGDRANRIALDAFEALGSGGRIEHAQLVANADVPRFAALGVTASVQPEHAMDDRDVADRHWAGRTARAFLLRSLLDAGATLAFGSDAPVSPLDPWHAVAAAVARTRGDLPAWHPEQAIPVADALASSSRGRRRIRPGDPADVVAVDRDPWTAPAPELRAMPVALTTVAGAPTHLAPELRAMPVALTTVAGAPTHLAPELG</sequence>
<proteinExistence type="predicted"/>
<evidence type="ECO:0000313" key="2">
    <source>
        <dbReference type="EMBL" id="GGM00387.1"/>
    </source>
</evidence>
<evidence type="ECO:0000313" key="3">
    <source>
        <dbReference type="Proteomes" id="UP000655208"/>
    </source>
</evidence>
<accession>A0A917SWX4</accession>
<dbReference type="InterPro" id="IPR013108">
    <property type="entry name" value="Amidohydro_3"/>
</dbReference>
<keyword evidence="3" id="KW-1185">Reference proteome</keyword>
<dbReference type="Gene3D" id="3.10.310.70">
    <property type="match status" value="1"/>
</dbReference>
<dbReference type="EMBL" id="BMNA01000003">
    <property type="protein sequence ID" value="GGM00387.1"/>
    <property type="molecule type" value="Genomic_DNA"/>
</dbReference>
<comment type="caution">
    <text evidence="2">The sequence shown here is derived from an EMBL/GenBank/DDBJ whole genome shotgun (WGS) entry which is preliminary data.</text>
</comment>
<reference evidence="2" key="1">
    <citation type="journal article" date="2014" name="Int. J. Syst. Evol. Microbiol.">
        <title>Complete genome sequence of Corynebacterium casei LMG S-19264T (=DSM 44701T), isolated from a smear-ripened cheese.</title>
        <authorList>
            <consortium name="US DOE Joint Genome Institute (JGI-PGF)"/>
            <person name="Walter F."/>
            <person name="Albersmeier A."/>
            <person name="Kalinowski J."/>
            <person name="Ruckert C."/>
        </authorList>
    </citation>
    <scope>NUCLEOTIDE SEQUENCE</scope>
    <source>
        <strain evidence="2">CGMCC 4.7308</strain>
    </source>
</reference>
<feature type="domain" description="Amidohydrolase 3" evidence="1">
    <location>
        <begin position="46"/>
        <end position="497"/>
    </location>
</feature>
<dbReference type="Gene3D" id="2.30.40.10">
    <property type="entry name" value="Urease, subunit C, domain 1"/>
    <property type="match status" value="1"/>
</dbReference>
<dbReference type="Pfam" id="PF07969">
    <property type="entry name" value="Amidohydro_3"/>
    <property type="match status" value="1"/>
</dbReference>
<evidence type="ECO:0000259" key="1">
    <source>
        <dbReference type="Pfam" id="PF07969"/>
    </source>
</evidence>
<dbReference type="GO" id="GO:0016810">
    <property type="term" value="F:hydrolase activity, acting on carbon-nitrogen (but not peptide) bonds"/>
    <property type="evidence" value="ECO:0007669"/>
    <property type="project" value="InterPro"/>
</dbReference>
<dbReference type="Gene3D" id="3.20.20.140">
    <property type="entry name" value="Metal-dependent hydrolases"/>
    <property type="match status" value="1"/>
</dbReference>
<dbReference type="PANTHER" id="PTHR22642:SF2">
    <property type="entry name" value="PROTEIN LONG AFTER FAR-RED 3"/>
    <property type="match status" value="1"/>
</dbReference>
<organism evidence="2 3">
    <name type="scientific">Nakamurella endophytica</name>
    <dbReference type="NCBI Taxonomy" id="1748367"/>
    <lineage>
        <taxon>Bacteria</taxon>
        <taxon>Bacillati</taxon>
        <taxon>Actinomycetota</taxon>
        <taxon>Actinomycetes</taxon>
        <taxon>Nakamurellales</taxon>
        <taxon>Nakamurellaceae</taxon>
        <taxon>Nakamurella</taxon>
    </lineage>
</organism>
<dbReference type="AlphaFoldDB" id="A0A917SWX4"/>
<dbReference type="Proteomes" id="UP000655208">
    <property type="component" value="Unassembled WGS sequence"/>
</dbReference>
<dbReference type="PANTHER" id="PTHR22642">
    <property type="entry name" value="IMIDAZOLONEPROPIONASE"/>
    <property type="match status" value="1"/>
</dbReference>
<reference evidence="2" key="2">
    <citation type="submission" date="2020-09" db="EMBL/GenBank/DDBJ databases">
        <authorList>
            <person name="Sun Q."/>
            <person name="Zhou Y."/>
        </authorList>
    </citation>
    <scope>NUCLEOTIDE SEQUENCE</scope>
    <source>
        <strain evidence="2">CGMCC 4.7308</strain>
    </source>
</reference>
<dbReference type="RefSeq" id="WP_229674250.1">
    <property type="nucleotide sequence ID" value="NZ_BMNA01000003.1"/>
</dbReference>
<dbReference type="SUPFAM" id="SSF51556">
    <property type="entry name" value="Metallo-dependent hydrolases"/>
    <property type="match status" value="1"/>
</dbReference>
<dbReference type="InterPro" id="IPR011059">
    <property type="entry name" value="Metal-dep_hydrolase_composite"/>
</dbReference>
<gene>
    <name evidence="2" type="ORF">GCM10011594_20590</name>
</gene>
<name>A0A917SWX4_9ACTN</name>